<dbReference type="PROSITE" id="PS50209">
    <property type="entry name" value="CARD"/>
    <property type="match status" value="1"/>
</dbReference>
<dbReference type="GO" id="GO:0002020">
    <property type="term" value="F:protease binding"/>
    <property type="evidence" value="ECO:0007669"/>
    <property type="project" value="InterPro"/>
</dbReference>
<sequence length="385" mass="45498">MDAKHRDIIEEYRNLISKNLILSDEFYRVLVTHGVFTEGLIQDVKKAPRGQSQSQLLDFLLTRNNAGFGKFCDVLEVTGHRFLSDCLREAENVESTSELDVEDFVKKLPFVSKSIKNDQQKLAVQRYFKDKIHNEVVKQTWRGDISTKERLMMARQQNIEQIWHHEEESKIKDKGMGELQADYLKLQTRADDLRREIKSLHKHIEDMARKHKEALNTQIKFNMANDRHLVRLNDKAEDAGSYLTVIHEEIRSLLGEDYYERPARTDYQNLEENFHKTMKRYGDLKALSQRFREEREYLSNQVAGLTVGDEASLKPHFQEFIVKNEESKAQLEQNIQELTSALEKQQKRVEELSWVQEELDKKKKEGRVDSMKIILSYRNKWLQQR</sequence>
<gene>
    <name evidence="3" type="ORF">EB796_018520</name>
</gene>
<dbReference type="InterPro" id="IPR037939">
    <property type="entry name" value="CRADD"/>
</dbReference>
<dbReference type="GO" id="GO:0016020">
    <property type="term" value="C:membrane"/>
    <property type="evidence" value="ECO:0007669"/>
    <property type="project" value="InterPro"/>
</dbReference>
<reference evidence="3" key="1">
    <citation type="submission" date="2020-06" db="EMBL/GenBank/DDBJ databases">
        <title>Draft genome of Bugula neritina, a colonial animal packing powerful symbionts and potential medicines.</title>
        <authorList>
            <person name="Rayko M."/>
        </authorList>
    </citation>
    <scope>NUCLEOTIDE SEQUENCE [LARGE SCALE GENOMIC DNA]</scope>
    <source>
        <strain evidence="3">Kwan_BN1</strain>
    </source>
</reference>
<evidence type="ECO:0000256" key="1">
    <source>
        <dbReference type="SAM" id="Coils"/>
    </source>
</evidence>
<dbReference type="SUPFAM" id="SSF47986">
    <property type="entry name" value="DEATH domain"/>
    <property type="match status" value="1"/>
</dbReference>
<keyword evidence="1" id="KW-0175">Coiled coil</keyword>
<dbReference type="InterPro" id="IPR011029">
    <property type="entry name" value="DEATH-like_dom_sf"/>
</dbReference>
<protein>
    <recommendedName>
        <fullName evidence="2">CARD domain-containing protein</fullName>
    </recommendedName>
</protein>
<evidence type="ECO:0000259" key="2">
    <source>
        <dbReference type="PROSITE" id="PS50209"/>
    </source>
</evidence>
<dbReference type="EMBL" id="VXIV02002751">
    <property type="protein sequence ID" value="KAF6023187.1"/>
    <property type="molecule type" value="Genomic_DNA"/>
</dbReference>
<dbReference type="SUPFAM" id="SSF47661">
    <property type="entry name" value="t-snare proteins"/>
    <property type="match status" value="1"/>
</dbReference>
<dbReference type="InterPro" id="IPR010989">
    <property type="entry name" value="SNARE"/>
</dbReference>
<dbReference type="GO" id="GO:0042981">
    <property type="term" value="P:regulation of apoptotic process"/>
    <property type="evidence" value="ECO:0007669"/>
    <property type="project" value="InterPro"/>
</dbReference>
<proteinExistence type="predicted"/>
<dbReference type="Gene3D" id="1.10.533.10">
    <property type="entry name" value="Death Domain, Fas"/>
    <property type="match status" value="1"/>
</dbReference>
<feature type="coiled-coil region" evidence="1">
    <location>
        <begin position="176"/>
        <end position="210"/>
    </location>
</feature>
<feature type="domain" description="CARD" evidence="2">
    <location>
        <begin position="1"/>
        <end position="90"/>
    </location>
</feature>
<evidence type="ECO:0000313" key="4">
    <source>
        <dbReference type="Proteomes" id="UP000593567"/>
    </source>
</evidence>
<dbReference type="SMART" id="SM00114">
    <property type="entry name" value="CARD"/>
    <property type="match status" value="1"/>
</dbReference>
<dbReference type="Proteomes" id="UP000593567">
    <property type="component" value="Unassembled WGS sequence"/>
</dbReference>
<dbReference type="GO" id="GO:0070513">
    <property type="term" value="F:death domain binding"/>
    <property type="evidence" value="ECO:0007669"/>
    <property type="project" value="InterPro"/>
</dbReference>
<dbReference type="CDD" id="cd01671">
    <property type="entry name" value="CARD"/>
    <property type="match status" value="1"/>
</dbReference>
<dbReference type="PANTHER" id="PTHR15034">
    <property type="entry name" value="DEATH DOMAIN-CONTAINING PROTEIN CRADD"/>
    <property type="match status" value="1"/>
</dbReference>
<comment type="caution">
    <text evidence="3">The sequence shown here is derived from an EMBL/GenBank/DDBJ whole genome shotgun (WGS) entry which is preliminary data.</text>
</comment>
<organism evidence="3 4">
    <name type="scientific">Bugula neritina</name>
    <name type="common">Brown bryozoan</name>
    <name type="synonym">Sertularia neritina</name>
    <dbReference type="NCBI Taxonomy" id="10212"/>
    <lineage>
        <taxon>Eukaryota</taxon>
        <taxon>Metazoa</taxon>
        <taxon>Spiralia</taxon>
        <taxon>Lophotrochozoa</taxon>
        <taxon>Bryozoa</taxon>
        <taxon>Gymnolaemata</taxon>
        <taxon>Cheilostomatida</taxon>
        <taxon>Flustrina</taxon>
        <taxon>Buguloidea</taxon>
        <taxon>Bugulidae</taxon>
        <taxon>Bugula</taxon>
    </lineage>
</organism>
<dbReference type="OrthoDB" id="6288552at2759"/>
<dbReference type="GO" id="GO:0016192">
    <property type="term" value="P:vesicle-mediated transport"/>
    <property type="evidence" value="ECO:0007669"/>
    <property type="project" value="InterPro"/>
</dbReference>
<evidence type="ECO:0000313" key="3">
    <source>
        <dbReference type="EMBL" id="KAF6023187.1"/>
    </source>
</evidence>
<name>A0A7J7JB43_BUGNE</name>
<dbReference type="PANTHER" id="PTHR15034:SF5">
    <property type="entry name" value="DEATH DOMAIN-CONTAINING PROTEIN CRADD"/>
    <property type="match status" value="1"/>
</dbReference>
<dbReference type="AlphaFoldDB" id="A0A7J7JB43"/>
<keyword evidence="4" id="KW-1185">Reference proteome</keyword>
<dbReference type="InterPro" id="IPR001315">
    <property type="entry name" value="CARD"/>
</dbReference>
<accession>A0A7J7JB43</accession>
<feature type="coiled-coil region" evidence="1">
    <location>
        <begin position="321"/>
        <end position="362"/>
    </location>
</feature>